<accession>A0A5J5JVB9</accession>
<dbReference type="EMBL" id="VYTZ01000017">
    <property type="protein sequence ID" value="KAA9374215.1"/>
    <property type="molecule type" value="Genomic_DNA"/>
</dbReference>
<dbReference type="Proteomes" id="UP000327011">
    <property type="component" value="Unassembled WGS sequence"/>
</dbReference>
<proteinExistence type="predicted"/>
<organism evidence="1 2">
    <name type="scientific">Microbispora cellulosiformans</name>
    <dbReference type="NCBI Taxonomy" id="2614688"/>
    <lineage>
        <taxon>Bacteria</taxon>
        <taxon>Bacillati</taxon>
        <taxon>Actinomycetota</taxon>
        <taxon>Actinomycetes</taxon>
        <taxon>Streptosporangiales</taxon>
        <taxon>Streptosporangiaceae</taxon>
        <taxon>Microbispora</taxon>
    </lineage>
</organism>
<gene>
    <name evidence="1" type="ORF">F5972_32080</name>
</gene>
<sequence length="211" mass="24059">MHADETGNMDMSGWPGASLYFGFGTAVFGGEHGREVWDGLRLRCDLERRGVNLPRGLHAKNDSHATRDEMFDLIGRQRPRIDVTFLCKTRAHPAIRERPHWLYKLAWYSHFRDVLPLVSAPGDTLCVIVATLTTNRRLMDAREALSDVCRELAVDREVVLCVRDAQSSWGIQVADYGLWAVQRILEGRPCKWYESRIQPHLASMLTPWGTV</sequence>
<evidence type="ECO:0000313" key="1">
    <source>
        <dbReference type="EMBL" id="KAA9374215.1"/>
    </source>
</evidence>
<name>A0A5J5JVB9_9ACTN</name>
<keyword evidence="2" id="KW-1185">Reference proteome</keyword>
<evidence type="ECO:0000313" key="2">
    <source>
        <dbReference type="Proteomes" id="UP000327011"/>
    </source>
</evidence>
<protein>
    <submittedName>
        <fullName evidence="1">DUF3800 domain-containing protein</fullName>
    </submittedName>
</protein>
<dbReference type="RefSeq" id="WP_150939054.1">
    <property type="nucleotide sequence ID" value="NZ_VYTZ01000017.1"/>
</dbReference>
<dbReference type="AlphaFoldDB" id="A0A5J5JVB9"/>
<reference evidence="1 2" key="1">
    <citation type="submission" date="2019-09" db="EMBL/GenBank/DDBJ databases">
        <title>Screening of Novel Bioactive Compounds from Soil-Associated.</title>
        <authorList>
            <person name="Gong X."/>
        </authorList>
    </citation>
    <scope>NUCLEOTIDE SEQUENCE [LARGE SCALE GENOMIC DNA]</scope>
    <source>
        <strain evidence="1 2">Gxj-6</strain>
    </source>
</reference>
<comment type="caution">
    <text evidence="1">The sequence shown here is derived from an EMBL/GenBank/DDBJ whole genome shotgun (WGS) entry which is preliminary data.</text>
</comment>